<reference evidence="9 10" key="1">
    <citation type="submission" date="2019-09" db="EMBL/GenBank/DDBJ databases">
        <title>Phylogeny of genus Pseudoclavibacter and closely related genus.</title>
        <authorList>
            <person name="Li Y."/>
        </authorList>
    </citation>
    <scope>NUCLEOTIDE SEQUENCE [LARGE SCALE GENOMIC DNA]</scope>
    <source>
        <strain evidence="9 10">DSM 23821</strain>
    </source>
</reference>
<evidence type="ECO:0000256" key="6">
    <source>
        <dbReference type="ARBA" id="ARBA00023196"/>
    </source>
</evidence>
<dbReference type="GO" id="GO:0005886">
    <property type="term" value="C:plasma membrane"/>
    <property type="evidence" value="ECO:0007669"/>
    <property type="project" value="UniProtKB-SubCell"/>
</dbReference>
<evidence type="ECO:0000256" key="3">
    <source>
        <dbReference type="ARBA" id="ARBA00022781"/>
    </source>
</evidence>
<keyword evidence="10" id="KW-1185">Reference proteome</keyword>
<evidence type="ECO:0000256" key="4">
    <source>
        <dbReference type="ARBA" id="ARBA00023065"/>
    </source>
</evidence>
<dbReference type="PRINTS" id="PR00125">
    <property type="entry name" value="ATPASEDELTA"/>
</dbReference>
<comment type="similarity">
    <text evidence="8">Belongs to the ATPase delta chain family.</text>
</comment>
<dbReference type="AlphaFoldDB" id="A0A7J5BSN0"/>
<evidence type="ECO:0000256" key="8">
    <source>
        <dbReference type="HAMAP-Rule" id="MF_01416"/>
    </source>
</evidence>
<keyword evidence="2 8" id="KW-0813">Transport</keyword>
<evidence type="ECO:0000256" key="2">
    <source>
        <dbReference type="ARBA" id="ARBA00022448"/>
    </source>
</evidence>
<dbReference type="InterPro" id="IPR000711">
    <property type="entry name" value="ATPase_OSCP/dsu"/>
</dbReference>
<dbReference type="Pfam" id="PF00213">
    <property type="entry name" value="OSCP"/>
    <property type="match status" value="1"/>
</dbReference>
<evidence type="ECO:0000256" key="1">
    <source>
        <dbReference type="ARBA" id="ARBA00004370"/>
    </source>
</evidence>
<accession>A0A7J5BSN0</accession>
<dbReference type="Proteomes" id="UP000467240">
    <property type="component" value="Unassembled WGS sequence"/>
</dbReference>
<dbReference type="InterPro" id="IPR020781">
    <property type="entry name" value="ATPase_OSCP/d_CS"/>
</dbReference>
<organism evidence="9 10">
    <name type="scientific">Pseudoclavibacter chungangensis</name>
    <dbReference type="NCBI Taxonomy" id="587635"/>
    <lineage>
        <taxon>Bacteria</taxon>
        <taxon>Bacillati</taxon>
        <taxon>Actinomycetota</taxon>
        <taxon>Actinomycetes</taxon>
        <taxon>Micrococcales</taxon>
        <taxon>Microbacteriaceae</taxon>
        <taxon>Pseudoclavibacter</taxon>
    </lineage>
</organism>
<evidence type="ECO:0000313" key="9">
    <source>
        <dbReference type="EMBL" id="KAB1657317.1"/>
    </source>
</evidence>
<dbReference type="HAMAP" id="MF_01416">
    <property type="entry name" value="ATP_synth_delta_bact"/>
    <property type="match status" value="1"/>
</dbReference>
<dbReference type="PANTHER" id="PTHR11910">
    <property type="entry name" value="ATP SYNTHASE DELTA CHAIN"/>
    <property type="match status" value="1"/>
</dbReference>
<keyword evidence="7 8" id="KW-0066">ATP synthesis</keyword>
<evidence type="ECO:0000256" key="7">
    <source>
        <dbReference type="ARBA" id="ARBA00023310"/>
    </source>
</evidence>
<keyword evidence="3 8" id="KW-0375">Hydrogen ion transport</keyword>
<comment type="subcellular location">
    <subcellularLocation>
        <location evidence="8">Cell membrane</location>
        <topology evidence="8">Peripheral membrane protein</topology>
    </subcellularLocation>
    <subcellularLocation>
        <location evidence="1">Membrane</location>
    </subcellularLocation>
</comment>
<evidence type="ECO:0000256" key="5">
    <source>
        <dbReference type="ARBA" id="ARBA00023136"/>
    </source>
</evidence>
<proteinExistence type="inferred from homology"/>
<dbReference type="NCBIfam" id="TIGR01145">
    <property type="entry name" value="ATP_synt_delta"/>
    <property type="match status" value="1"/>
</dbReference>
<comment type="function">
    <text evidence="8">F(1)F(0) ATP synthase produces ATP from ADP in the presence of a proton or sodium gradient. F-type ATPases consist of two structural domains, F(1) containing the extramembraneous catalytic core and F(0) containing the membrane proton channel, linked together by a central stalk and a peripheral stalk. During catalysis, ATP synthesis in the catalytic domain of F(1) is coupled via a rotary mechanism of the central stalk subunits to proton translocation.</text>
</comment>
<comment type="function">
    <text evidence="8">This protein is part of the stalk that links CF(0) to CF(1). It either transmits conformational changes from CF(0) to CF(1) or is implicated in proton conduction.</text>
</comment>
<dbReference type="GO" id="GO:0046933">
    <property type="term" value="F:proton-transporting ATP synthase activity, rotational mechanism"/>
    <property type="evidence" value="ECO:0007669"/>
    <property type="project" value="UniProtKB-UniRule"/>
</dbReference>
<dbReference type="EMBL" id="WBJZ01000009">
    <property type="protein sequence ID" value="KAB1657317.1"/>
    <property type="molecule type" value="Genomic_DNA"/>
</dbReference>
<keyword evidence="8" id="KW-1003">Cell membrane</keyword>
<protein>
    <recommendedName>
        <fullName evidence="8">ATP synthase subunit delta</fullName>
    </recommendedName>
    <alternativeName>
        <fullName evidence="8">ATP synthase F(1) sector subunit delta</fullName>
    </alternativeName>
    <alternativeName>
        <fullName evidence="8">F-type ATPase subunit delta</fullName>
        <shortName evidence="8">F-ATPase subunit delta</shortName>
    </alternativeName>
</protein>
<dbReference type="RefSeq" id="WP_158040482.1">
    <property type="nucleotide sequence ID" value="NZ_JACCFV010000001.1"/>
</dbReference>
<gene>
    <name evidence="8" type="primary">atpH</name>
    <name evidence="9" type="ORF">F8O01_08735</name>
</gene>
<comment type="caution">
    <text evidence="9">The sequence shown here is derived from an EMBL/GenBank/DDBJ whole genome shotgun (WGS) entry which is preliminary data.</text>
</comment>
<dbReference type="OrthoDB" id="5242917at2"/>
<keyword evidence="4 8" id="KW-0406">Ion transport</keyword>
<keyword evidence="6 8" id="KW-0139">CF(1)</keyword>
<sequence>MGSATTQALTTVKREIDRTTGGTLAAARQLFDAVDAINATPALRGELSHAGISAEQRRALVQRLFADRVAPQVATILTAAAGERWSNEREFSVGLQEIGVRAVAHFTAPNERLGQELQEFLQVVTANPELELSLGSRLGSSDAKAALVRRLFGGRLSDAAITILEHLVAHPGGRRVRRLVDWATAIVADQADRQVATVQVAKPLASEQLRKLQLGLRKRFGRPVAINQVVDPAIIGGLRVQLGDDVIDDSIQAKLSHLRRQFA</sequence>
<dbReference type="NCBIfam" id="NF009967">
    <property type="entry name" value="PRK13430.1"/>
    <property type="match status" value="1"/>
</dbReference>
<name>A0A7J5BSN0_9MICO</name>
<evidence type="ECO:0000313" key="10">
    <source>
        <dbReference type="Proteomes" id="UP000467240"/>
    </source>
</evidence>
<dbReference type="PROSITE" id="PS00389">
    <property type="entry name" value="ATPASE_DELTA"/>
    <property type="match status" value="1"/>
</dbReference>
<keyword evidence="5 8" id="KW-0472">Membrane</keyword>
<dbReference type="GO" id="GO:0045259">
    <property type="term" value="C:proton-transporting ATP synthase complex"/>
    <property type="evidence" value="ECO:0007669"/>
    <property type="project" value="UniProtKB-KW"/>
</dbReference>